<dbReference type="STRING" id="1056495.Calag_0292"/>
<evidence type="ECO:0000313" key="1">
    <source>
        <dbReference type="EMBL" id="AFZ70072.1"/>
    </source>
</evidence>
<dbReference type="RefSeq" id="WP_015231970.1">
    <property type="nucleotide sequence ID" value="NC_019791.1"/>
</dbReference>
<reference evidence="2" key="1">
    <citation type="submission" date="2012-03" db="EMBL/GenBank/DDBJ databases">
        <title>Complete genome of Caldisphaera lagunensis DSM 15908.</title>
        <authorList>
            <person name="Lucas S."/>
            <person name="Copeland A."/>
            <person name="Lapidus A."/>
            <person name="Glavina del Rio T."/>
            <person name="Dalin E."/>
            <person name="Tice H."/>
            <person name="Bruce D."/>
            <person name="Goodwin L."/>
            <person name="Pitluck S."/>
            <person name="Peters L."/>
            <person name="Mikhailova N."/>
            <person name="Teshima H."/>
            <person name="Kyrpides N."/>
            <person name="Mavromatis K."/>
            <person name="Ivanova N."/>
            <person name="Brettin T."/>
            <person name="Detter J.C."/>
            <person name="Han C."/>
            <person name="Larimer F."/>
            <person name="Land M."/>
            <person name="Hauser L."/>
            <person name="Markowitz V."/>
            <person name="Cheng J.-F."/>
            <person name="Hugenholtz P."/>
            <person name="Woyke T."/>
            <person name="Wu D."/>
            <person name="Spring S."/>
            <person name="Schroeder M."/>
            <person name="Brambilla E."/>
            <person name="Klenk H.-P."/>
            <person name="Eisen J.A."/>
        </authorList>
    </citation>
    <scope>NUCLEOTIDE SEQUENCE [LARGE SCALE GENOMIC DNA]</scope>
    <source>
        <strain evidence="2">DSM 15908 / JCM 11604 / IC-154</strain>
    </source>
</reference>
<dbReference type="InterPro" id="IPR011009">
    <property type="entry name" value="Kinase-like_dom_sf"/>
</dbReference>
<dbReference type="Gene3D" id="3.90.1200.10">
    <property type="match status" value="1"/>
</dbReference>
<sequence>MKCSPEILKYVNNQQWKLNCEYIDSECYDINGYVLVNERGCNETLFSVLLSRSSNIILAEENMEFLNNLLDNKINLFNFSCKNNIGKVINVKPITYGNRSAIYEIFNEYNDKFLLKINKRLEDDNIEDIILKYLTDVGYVNIPKYYCSIKYNNYYYGLITEYIEGEPAATYYVNSAIRYIKKIKNMDIIGNNIAKSLANLHNYLKECKDDFCKSEVVNEKIIEKWINRIEWREKWIRSNLDILHQDEKSFALESLDSIEELLSLIKPDLKALIGRQLMRIHGDLHLYQIIVSNNNVYFTDFEGEPYKYPANKLEKEMPERDLAALFRSIDYTAVMALQLLHGTSIGESLDLINDDILNWEYISSKEILSQYLNNISNPIKENFTQIEISLPFWLLERASYEIVYEMIARTGYHLIPMSYIIRMKEGKEKLFKI</sequence>
<dbReference type="GeneID" id="14211552"/>
<name>L0AAD0_CALLD</name>
<dbReference type="eggNOG" id="arCOG07490">
    <property type="taxonomic scope" value="Archaea"/>
</dbReference>
<keyword evidence="2" id="KW-1185">Reference proteome</keyword>
<dbReference type="InParanoid" id="L0AAD0"/>
<accession>L0AAD0</accession>
<dbReference type="SMR" id="L0AAD0"/>
<dbReference type="KEGG" id="clg:Calag_0292"/>
<organism evidence="1 2">
    <name type="scientific">Caldisphaera lagunensis (strain DSM 15908 / JCM 11604 / ANMR 0165 / IC-154)</name>
    <dbReference type="NCBI Taxonomy" id="1056495"/>
    <lineage>
        <taxon>Archaea</taxon>
        <taxon>Thermoproteota</taxon>
        <taxon>Thermoprotei</taxon>
        <taxon>Acidilobales</taxon>
        <taxon>Caldisphaeraceae</taxon>
        <taxon>Caldisphaera</taxon>
    </lineage>
</organism>
<protein>
    <submittedName>
        <fullName evidence="1">Uncharacterized protein, probably involved in trehalose biosynthesis</fullName>
    </submittedName>
</protein>
<dbReference type="OrthoDB" id="31533at2157"/>
<dbReference type="SUPFAM" id="SSF56112">
    <property type="entry name" value="Protein kinase-like (PK-like)"/>
    <property type="match status" value="1"/>
</dbReference>
<dbReference type="AlphaFoldDB" id="L0AAD0"/>
<dbReference type="HOGENOM" id="CLU_029675_2_0_2"/>
<gene>
    <name evidence="1" type="ordered locus">Calag_0292</name>
</gene>
<proteinExistence type="predicted"/>
<dbReference type="Proteomes" id="UP000010469">
    <property type="component" value="Chromosome"/>
</dbReference>
<dbReference type="EMBL" id="CP003378">
    <property type="protein sequence ID" value="AFZ70072.1"/>
    <property type="molecule type" value="Genomic_DNA"/>
</dbReference>
<evidence type="ECO:0000313" key="2">
    <source>
        <dbReference type="Proteomes" id="UP000010469"/>
    </source>
</evidence>